<feature type="compositionally biased region" description="Gly residues" evidence="20">
    <location>
        <begin position="1"/>
        <end position="11"/>
    </location>
</feature>
<dbReference type="PANTHER" id="PTHR10896:SF65">
    <property type="entry name" value="GALACTOSYLGALACTOSYLXYLOSYLPROTEIN 3-BETA-GLUCURONOSYLTRANSFERASE 3"/>
    <property type="match status" value="1"/>
</dbReference>
<evidence type="ECO:0000256" key="17">
    <source>
        <dbReference type="PIRSR" id="PIRSR605027-3"/>
    </source>
</evidence>
<dbReference type="Gene3D" id="3.90.550.10">
    <property type="entry name" value="Spore Coat Polysaccharide Biosynthesis Protein SpsA, Chain A"/>
    <property type="match status" value="1"/>
</dbReference>
<organism evidence="21 22">
    <name type="scientific">Trichogramma kaykai</name>
    <dbReference type="NCBI Taxonomy" id="54128"/>
    <lineage>
        <taxon>Eukaryota</taxon>
        <taxon>Metazoa</taxon>
        <taxon>Ecdysozoa</taxon>
        <taxon>Arthropoda</taxon>
        <taxon>Hexapoda</taxon>
        <taxon>Insecta</taxon>
        <taxon>Pterygota</taxon>
        <taxon>Neoptera</taxon>
        <taxon>Endopterygota</taxon>
        <taxon>Hymenoptera</taxon>
        <taxon>Apocrita</taxon>
        <taxon>Proctotrupomorpha</taxon>
        <taxon>Chalcidoidea</taxon>
        <taxon>Trichogrammatidae</taxon>
        <taxon>Trichogramma</taxon>
    </lineage>
</organism>
<feature type="region of interest" description="Disordered" evidence="20">
    <location>
        <begin position="1"/>
        <end position="79"/>
    </location>
</feature>
<dbReference type="EMBL" id="JBJJXI010000022">
    <property type="protein sequence ID" value="KAL3404887.1"/>
    <property type="molecule type" value="Genomic_DNA"/>
</dbReference>
<dbReference type="FunFam" id="3.90.550.10:FF:000044">
    <property type="entry name" value="Galactosylgalactosylxylosylprotein 3-beta-glucuronosyltransferase"/>
    <property type="match status" value="1"/>
</dbReference>
<keyword evidence="12" id="KW-0472">Membrane</keyword>
<feature type="binding site" evidence="17">
    <location>
        <position position="293"/>
    </location>
    <ligand>
        <name>Mn(2+)</name>
        <dbReference type="ChEBI" id="CHEBI:29035"/>
    </ligand>
</feature>
<keyword evidence="11 19" id="KW-0333">Golgi apparatus</keyword>
<evidence type="ECO:0000256" key="8">
    <source>
        <dbReference type="ARBA" id="ARBA00022723"/>
    </source>
</evidence>
<evidence type="ECO:0000256" key="19">
    <source>
        <dbReference type="RuleBase" id="RU363127"/>
    </source>
</evidence>
<dbReference type="SUPFAM" id="SSF53448">
    <property type="entry name" value="Nucleotide-diphospho-sugar transferases"/>
    <property type="match status" value="1"/>
</dbReference>
<evidence type="ECO:0000256" key="4">
    <source>
        <dbReference type="ARBA" id="ARBA00007706"/>
    </source>
</evidence>
<dbReference type="GO" id="GO:0046872">
    <property type="term" value="F:metal ion binding"/>
    <property type="evidence" value="ECO:0007669"/>
    <property type="project" value="UniProtKB-KW"/>
</dbReference>
<evidence type="ECO:0000256" key="13">
    <source>
        <dbReference type="ARBA" id="ARBA00023180"/>
    </source>
</evidence>
<feature type="site" description="Interaction with galactose moiety of substrate glycoprotein" evidence="18">
    <location>
        <position position="324"/>
    </location>
</feature>
<dbReference type="Pfam" id="PF03360">
    <property type="entry name" value="Glyco_transf_43"/>
    <property type="match status" value="1"/>
</dbReference>
<evidence type="ECO:0000256" key="14">
    <source>
        <dbReference type="ARBA" id="ARBA00023211"/>
    </source>
</evidence>
<comment type="caution">
    <text evidence="21">The sequence shown here is derived from an EMBL/GenBank/DDBJ whole genome shotgun (WGS) entry which is preliminary data.</text>
</comment>
<dbReference type="GO" id="GO:0015018">
    <property type="term" value="F:galactosylgalactosylxylosylprotein 3-beta-glucuronosyltransferase activity"/>
    <property type="evidence" value="ECO:0007669"/>
    <property type="project" value="UniProtKB-UniRule"/>
</dbReference>
<evidence type="ECO:0000256" key="12">
    <source>
        <dbReference type="ARBA" id="ARBA00023136"/>
    </source>
</evidence>
<dbReference type="Proteomes" id="UP001627154">
    <property type="component" value="Unassembled WGS sequence"/>
</dbReference>
<evidence type="ECO:0000256" key="9">
    <source>
        <dbReference type="ARBA" id="ARBA00022968"/>
    </source>
</evidence>
<evidence type="ECO:0000313" key="22">
    <source>
        <dbReference type="Proteomes" id="UP001627154"/>
    </source>
</evidence>
<name>A0ABD2XHP2_9HYME</name>
<accession>A0ABD2XHP2</accession>
<evidence type="ECO:0000313" key="21">
    <source>
        <dbReference type="EMBL" id="KAL3404887.1"/>
    </source>
</evidence>
<sequence>MVSRYGGGGNINGNNNDYNDDNNEDDDSNETEDCEAQLVANSSSSRGMKDHRVYHHITSASSRHHHHHPLSLSSGGGGGGGGGGGDMMLNGGRFCLRPGYYKCLSRTLLALGFIFVIWQNYSNCKAQEELCKMTRDSLEAIRAASIACQNIKEPVHMPMPTSAKLCDAVEDFNKLGKPNDGPVIYAITPTFTRPVQKAELTRLSQTFLLVPNFHWIVVEDSPKKTPLVTNFLAQSGLRYTHINAPTPSNYKLGKHDPNWKKPRGVEQRNAALRWIRSNLNESNNGVIFFADDDNTYSRHLFKEVAKVKRVGVWPVGLVGGLMVERPICDKATGKVTGFNAVWKPDRPFPIDMAGFGINLQVILEKKTALFAYDIQSGFQESEILKQVTTRDELEGLADGCTKVYVWHTRTQAPVLNTETILNKKGKSSNDGIEV</sequence>
<gene>
    <name evidence="21" type="ORF">TKK_002545</name>
</gene>
<evidence type="ECO:0000256" key="3">
    <source>
        <dbReference type="ARBA" id="ARBA00004922"/>
    </source>
</evidence>
<comment type="cofactor">
    <cofactor evidence="1 17 19">
        <name>Mn(2+)</name>
        <dbReference type="ChEBI" id="CHEBI:29035"/>
    </cofactor>
</comment>
<reference evidence="21 22" key="1">
    <citation type="journal article" date="2024" name="bioRxiv">
        <title>A reference genome for Trichogramma kaykai: A tiny desert-dwelling parasitoid wasp with competing sex-ratio distorters.</title>
        <authorList>
            <person name="Culotta J."/>
            <person name="Lindsey A.R."/>
        </authorList>
    </citation>
    <scope>NUCLEOTIDE SEQUENCE [LARGE SCALE GENOMIC DNA]</scope>
    <source>
        <strain evidence="21 22">KSX58</strain>
    </source>
</reference>
<keyword evidence="7" id="KW-0812">Transmembrane</keyword>
<dbReference type="EC" id="2.4.1.135" evidence="5 19"/>
<dbReference type="AlphaFoldDB" id="A0ABD2XHP2"/>
<evidence type="ECO:0000256" key="7">
    <source>
        <dbReference type="ARBA" id="ARBA00022692"/>
    </source>
</evidence>
<evidence type="ECO:0000256" key="20">
    <source>
        <dbReference type="SAM" id="MobiDB-lite"/>
    </source>
</evidence>
<keyword evidence="9 19" id="KW-0735">Signal-anchor</keyword>
<keyword evidence="22" id="KW-1185">Reference proteome</keyword>
<feature type="active site" description="Proton donor/acceptor" evidence="16">
    <location>
        <position position="380"/>
    </location>
</feature>
<dbReference type="CDD" id="cd00218">
    <property type="entry name" value="GlcAT-I"/>
    <property type="match status" value="1"/>
</dbReference>
<comment type="catalytic activity">
    <reaction evidence="15 19">
        <text>3-O-(beta-D-galactosyl-(1-&gt;3)-beta-D-galactosyl-(1-&gt;4)-beta-D-xylosyl)-L-seryl-[protein] + UDP-alpha-D-glucuronate = 3-O-(beta-D-GlcA-(1-&gt;3)-beta-D-Gal-(1-&gt;3)-beta-D-Gal-(1-&gt;4)-beta-D-Xyl)-L-seryl-[protein] + UDP + H(+)</text>
        <dbReference type="Rhea" id="RHEA:24168"/>
        <dbReference type="Rhea" id="RHEA-COMP:12571"/>
        <dbReference type="Rhea" id="RHEA-COMP:12573"/>
        <dbReference type="ChEBI" id="CHEBI:15378"/>
        <dbReference type="ChEBI" id="CHEBI:58052"/>
        <dbReference type="ChEBI" id="CHEBI:58223"/>
        <dbReference type="ChEBI" id="CHEBI:132090"/>
        <dbReference type="ChEBI" id="CHEBI:132093"/>
        <dbReference type="EC" id="2.4.1.135"/>
    </reaction>
</comment>
<comment type="subcellular location">
    <subcellularLocation>
        <location evidence="2 19">Golgi apparatus membrane</location>
        <topology evidence="2 19">Single-pass type II membrane protein</topology>
    </subcellularLocation>
</comment>
<keyword evidence="14 17" id="KW-0464">Manganese</keyword>
<dbReference type="PANTHER" id="PTHR10896">
    <property type="entry name" value="GALACTOSYLGALACTOSYLXYLOSYLPROTEIN 3-BETA-GLUCURONOSYLTRANSFERASE BETA-1,3-GLUCURONYLTRANSFERASE"/>
    <property type="match status" value="1"/>
</dbReference>
<evidence type="ECO:0000256" key="18">
    <source>
        <dbReference type="PIRSR" id="PIRSR605027-4"/>
    </source>
</evidence>
<protein>
    <recommendedName>
        <fullName evidence="5 19">Galactosylgalactosylxylosylprotein 3-beta-glucuronosyltransferase</fullName>
        <ecNumber evidence="5 19">2.4.1.135</ecNumber>
    </recommendedName>
</protein>
<evidence type="ECO:0000256" key="16">
    <source>
        <dbReference type="PIRSR" id="PIRSR605027-1"/>
    </source>
</evidence>
<dbReference type="InterPro" id="IPR029044">
    <property type="entry name" value="Nucleotide-diphossugar_trans"/>
</dbReference>
<keyword evidence="10" id="KW-1133">Transmembrane helix</keyword>
<dbReference type="GO" id="GO:0000139">
    <property type="term" value="C:Golgi membrane"/>
    <property type="evidence" value="ECO:0007669"/>
    <property type="project" value="UniProtKB-SubCell"/>
</dbReference>
<evidence type="ECO:0000256" key="10">
    <source>
        <dbReference type="ARBA" id="ARBA00022989"/>
    </source>
</evidence>
<evidence type="ECO:0000256" key="2">
    <source>
        <dbReference type="ARBA" id="ARBA00004323"/>
    </source>
</evidence>
<dbReference type="InterPro" id="IPR005027">
    <property type="entry name" value="Glyco_trans_43"/>
</dbReference>
<proteinExistence type="inferred from homology"/>
<comment type="similarity">
    <text evidence="4 19">Belongs to the glycosyltransferase 43 family.</text>
</comment>
<evidence type="ECO:0000256" key="6">
    <source>
        <dbReference type="ARBA" id="ARBA00022679"/>
    </source>
</evidence>
<keyword evidence="6 19" id="KW-0808">Transferase</keyword>
<keyword evidence="8 17" id="KW-0479">Metal-binding</keyword>
<evidence type="ECO:0000256" key="15">
    <source>
        <dbReference type="ARBA" id="ARBA00047979"/>
    </source>
</evidence>
<feature type="compositionally biased region" description="Acidic residues" evidence="20">
    <location>
        <begin position="18"/>
        <end position="35"/>
    </location>
</feature>
<evidence type="ECO:0000256" key="5">
    <source>
        <dbReference type="ARBA" id="ARBA00012641"/>
    </source>
</evidence>
<keyword evidence="13" id="KW-0325">Glycoprotein</keyword>
<evidence type="ECO:0000256" key="1">
    <source>
        <dbReference type="ARBA" id="ARBA00001936"/>
    </source>
</evidence>
<evidence type="ECO:0000256" key="11">
    <source>
        <dbReference type="ARBA" id="ARBA00023034"/>
    </source>
</evidence>
<comment type="pathway">
    <text evidence="3 19">Protein modification; protein glycosylation.</text>
</comment>